<evidence type="ECO:0000256" key="7">
    <source>
        <dbReference type="SAM" id="Coils"/>
    </source>
</evidence>
<evidence type="ECO:0000256" key="4">
    <source>
        <dbReference type="ARBA" id="ARBA00022795"/>
    </source>
</evidence>
<evidence type="ECO:0000256" key="2">
    <source>
        <dbReference type="ARBA" id="ARBA00006602"/>
    </source>
</evidence>
<sequence>MRSLPSRNIVKDAEERDVQSYDFFAGFLLKKEEEVPEEERILEKPEAEEIEYETLKEEILEEAREQARHIVQEARQQAELLREEAFEEGKKAGEEEGIRSAYEEHRKMLNKELRSFQQNFADVIRDVSIQKDKILEKNIDDLKQISISIAEKVIHTSIRSSEEIIKRMILAATEKLKKRQWAKIYITKCNTDVNMEVDAEFLESLSHLSDNLKIITMNDGEEGTCIVELPDEVIDASVGTQLENIKDILNNVRR</sequence>
<keyword evidence="3" id="KW-0813">Transport</keyword>
<keyword evidence="4" id="KW-1005">Bacterial flagellum biogenesis</keyword>
<comment type="function">
    <text evidence="1">Needed for flagellar regrowth and assembly.</text>
</comment>
<comment type="caution">
    <text evidence="9">The sequence shown here is derived from an EMBL/GenBank/DDBJ whole genome shotgun (WGS) entry which is preliminary data.</text>
</comment>
<protein>
    <submittedName>
        <fullName evidence="9">FliH/SctL family protein</fullName>
    </submittedName>
</protein>
<keyword evidence="7" id="KW-0175">Coiled coil</keyword>
<dbReference type="InterPro" id="IPR018035">
    <property type="entry name" value="Flagellar_FliH/T3SS_HrpE"/>
</dbReference>
<evidence type="ECO:0000256" key="1">
    <source>
        <dbReference type="ARBA" id="ARBA00003041"/>
    </source>
</evidence>
<dbReference type="InterPro" id="IPR051472">
    <property type="entry name" value="T3SS_Stator/FliH"/>
</dbReference>
<dbReference type="Gene3D" id="1.20.5.620">
    <property type="entry name" value="F1F0 ATP synthase subunit B, membrane domain"/>
    <property type="match status" value="1"/>
</dbReference>
<proteinExistence type="inferred from homology"/>
<keyword evidence="6" id="KW-1006">Bacterial flagellum protein export</keyword>
<comment type="similarity">
    <text evidence="2">Belongs to the FliH family.</text>
</comment>
<evidence type="ECO:0000256" key="3">
    <source>
        <dbReference type="ARBA" id="ARBA00022448"/>
    </source>
</evidence>
<dbReference type="Pfam" id="PF02108">
    <property type="entry name" value="FliH"/>
    <property type="match status" value="1"/>
</dbReference>
<organism evidence="9 10">
    <name type="scientific">Hominiventricola aquisgranensis</name>
    <dbReference type="NCBI Taxonomy" id="3133164"/>
    <lineage>
        <taxon>Bacteria</taxon>
        <taxon>Bacillati</taxon>
        <taxon>Bacillota</taxon>
        <taxon>Clostridia</taxon>
        <taxon>Lachnospirales</taxon>
        <taxon>Lachnospiraceae</taxon>
        <taxon>Hominiventricola</taxon>
    </lineage>
</organism>
<feature type="coiled-coil region" evidence="7">
    <location>
        <begin position="57"/>
        <end position="119"/>
    </location>
</feature>
<dbReference type="EMBL" id="JBBMFC010000019">
    <property type="protein sequence ID" value="MEQ2579326.1"/>
    <property type="molecule type" value="Genomic_DNA"/>
</dbReference>
<keyword evidence="10" id="KW-1185">Reference proteome</keyword>
<accession>A0ABV1I2Z3</accession>
<dbReference type="PANTHER" id="PTHR34982">
    <property type="entry name" value="YOP PROTEINS TRANSLOCATION PROTEIN L"/>
    <property type="match status" value="1"/>
</dbReference>
<reference evidence="9 10" key="1">
    <citation type="submission" date="2024-03" db="EMBL/GenBank/DDBJ databases">
        <title>Human intestinal bacterial collection.</title>
        <authorList>
            <person name="Pauvert C."/>
            <person name="Hitch T.C.A."/>
            <person name="Clavel T."/>
        </authorList>
    </citation>
    <scope>NUCLEOTIDE SEQUENCE [LARGE SCALE GENOMIC DNA]</scope>
    <source>
        <strain evidence="9 10">CLA-AA-H78B</strain>
    </source>
</reference>
<keyword evidence="5" id="KW-0653">Protein transport</keyword>
<gene>
    <name evidence="9" type="ORF">WMO62_10885</name>
</gene>
<name>A0ABV1I2Z3_9FIRM</name>
<evidence type="ECO:0000313" key="9">
    <source>
        <dbReference type="EMBL" id="MEQ2579326.1"/>
    </source>
</evidence>
<evidence type="ECO:0000313" key="10">
    <source>
        <dbReference type="Proteomes" id="UP001470288"/>
    </source>
</evidence>
<evidence type="ECO:0000259" key="8">
    <source>
        <dbReference type="Pfam" id="PF02108"/>
    </source>
</evidence>
<dbReference type="Proteomes" id="UP001470288">
    <property type="component" value="Unassembled WGS sequence"/>
</dbReference>
<feature type="domain" description="Flagellar assembly protein FliH/Type III secretion system HrpE" evidence="8">
    <location>
        <begin position="118"/>
        <end position="244"/>
    </location>
</feature>
<dbReference type="RefSeq" id="WP_349144645.1">
    <property type="nucleotide sequence ID" value="NZ_JBBMFC010000019.1"/>
</dbReference>
<evidence type="ECO:0000256" key="6">
    <source>
        <dbReference type="ARBA" id="ARBA00023225"/>
    </source>
</evidence>
<dbReference type="PANTHER" id="PTHR34982:SF1">
    <property type="entry name" value="FLAGELLAR ASSEMBLY PROTEIN FLIH"/>
    <property type="match status" value="1"/>
</dbReference>
<evidence type="ECO:0000256" key="5">
    <source>
        <dbReference type="ARBA" id="ARBA00022927"/>
    </source>
</evidence>